<dbReference type="GO" id="GO:1904161">
    <property type="term" value="P:DNA synthesis involved in UV-damage excision repair"/>
    <property type="evidence" value="ECO:0007669"/>
    <property type="project" value="TreeGrafter"/>
</dbReference>
<proteinExistence type="predicted"/>
<reference evidence="2 3" key="1">
    <citation type="journal article" date="2020" name="Mol. Plant">
        <title>The Chromosome-Based Rubber Tree Genome Provides New Insights into Spurge Genome Evolution and Rubber Biosynthesis.</title>
        <authorList>
            <person name="Liu J."/>
            <person name="Shi C."/>
            <person name="Shi C.C."/>
            <person name="Li W."/>
            <person name="Zhang Q.J."/>
            <person name="Zhang Y."/>
            <person name="Li K."/>
            <person name="Lu H.F."/>
            <person name="Shi C."/>
            <person name="Zhu S.T."/>
            <person name="Xiao Z.Y."/>
            <person name="Nan H."/>
            <person name="Yue Y."/>
            <person name="Zhu X.G."/>
            <person name="Wu Y."/>
            <person name="Hong X.N."/>
            <person name="Fan G.Y."/>
            <person name="Tong Y."/>
            <person name="Zhang D."/>
            <person name="Mao C.L."/>
            <person name="Liu Y.L."/>
            <person name="Hao S.J."/>
            <person name="Liu W.Q."/>
            <person name="Lv M.Q."/>
            <person name="Zhang H.B."/>
            <person name="Liu Y."/>
            <person name="Hu-Tang G.R."/>
            <person name="Wang J.P."/>
            <person name="Wang J.H."/>
            <person name="Sun Y.H."/>
            <person name="Ni S.B."/>
            <person name="Chen W.B."/>
            <person name="Zhang X.C."/>
            <person name="Jiao Y.N."/>
            <person name="Eichler E.E."/>
            <person name="Li G.H."/>
            <person name="Liu X."/>
            <person name="Gao L.Z."/>
        </authorList>
    </citation>
    <scope>NUCLEOTIDE SEQUENCE [LARGE SCALE GENOMIC DNA]</scope>
    <source>
        <strain evidence="3">cv. GT1</strain>
        <tissue evidence="2">Leaf</tissue>
    </source>
</reference>
<dbReference type="AlphaFoldDB" id="A0A6A6KCR6"/>
<dbReference type="PANTHER" id="PTHR17598:SF13">
    <property type="entry name" value="DNA POLYMERASE DELTA SUBUNIT 3"/>
    <property type="match status" value="1"/>
</dbReference>
<feature type="region of interest" description="Disordered" evidence="1">
    <location>
        <begin position="97"/>
        <end position="135"/>
    </location>
</feature>
<dbReference type="GO" id="GO:0043625">
    <property type="term" value="C:delta DNA polymerase complex"/>
    <property type="evidence" value="ECO:0007669"/>
    <property type="project" value="InterPro"/>
</dbReference>
<organism evidence="2 3">
    <name type="scientific">Hevea brasiliensis</name>
    <name type="common">Para rubber tree</name>
    <name type="synonym">Siphonia brasiliensis</name>
    <dbReference type="NCBI Taxonomy" id="3981"/>
    <lineage>
        <taxon>Eukaryota</taxon>
        <taxon>Viridiplantae</taxon>
        <taxon>Streptophyta</taxon>
        <taxon>Embryophyta</taxon>
        <taxon>Tracheophyta</taxon>
        <taxon>Spermatophyta</taxon>
        <taxon>Magnoliopsida</taxon>
        <taxon>eudicotyledons</taxon>
        <taxon>Gunneridae</taxon>
        <taxon>Pentapetalae</taxon>
        <taxon>rosids</taxon>
        <taxon>fabids</taxon>
        <taxon>Malpighiales</taxon>
        <taxon>Euphorbiaceae</taxon>
        <taxon>Crotonoideae</taxon>
        <taxon>Micrandreae</taxon>
        <taxon>Hevea</taxon>
    </lineage>
</organism>
<dbReference type="EMBL" id="JAAGAX010000017">
    <property type="protein sequence ID" value="KAF2286135.1"/>
    <property type="molecule type" value="Genomic_DNA"/>
</dbReference>
<keyword evidence="3" id="KW-1185">Reference proteome</keyword>
<feature type="region of interest" description="Disordered" evidence="1">
    <location>
        <begin position="57"/>
        <end position="77"/>
    </location>
</feature>
<accession>A0A6A6KCR6</accession>
<evidence type="ECO:0008006" key="4">
    <source>
        <dbReference type="Google" id="ProtNLM"/>
    </source>
</evidence>
<dbReference type="PANTHER" id="PTHR17598">
    <property type="entry name" value="DNA POLYMERASE DELTA SUBUNIT 3"/>
    <property type="match status" value="1"/>
</dbReference>
<gene>
    <name evidence="2" type="ORF">GH714_010763</name>
</gene>
<dbReference type="GO" id="GO:0006271">
    <property type="term" value="P:DNA strand elongation involved in DNA replication"/>
    <property type="evidence" value="ECO:0007669"/>
    <property type="project" value="TreeGrafter"/>
</dbReference>
<dbReference type="Proteomes" id="UP000467840">
    <property type="component" value="Chromosome 3"/>
</dbReference>
<evidence type="ECO:0000313" key="2">
    <source>
        <dbReference type="EMBL" id="KAF2286135.1"/>
    </source>
</evidence>
<sequence length="135" mass="14485">MNSKDSSKENIQNCIDGDDVKADIVANAAPNSPKRRKVLKTCIDERGREVTEVVWEGEETETKKADNSAMKKADNRAMKKAETNAITDSVDRAAAVKKSALGKTAPSKPGGKTGNKMGGSKDAKQGSLLSFFNRV</sequence>
<dbReference type="GO" id="GO:0003887">
    <property type="term" value="F:DNA-directed DNA polymerase activity"/>
    <property type="evidence" value="ECO:0007669"/>
    <property type="project" value="TreeGrafter"/>
</dbReference>
<feature type="compositionally biased region" description="Basic and acidic residues" evidence="1">
    <location>
        <begin position="60"/>
        <end position="77"/>
    </location>
</feature>
<comment type="caution">
    <text evidence="2">The sequence shown here is derived from an EMBL/GenBank/DDBJ whole genome shotgun (WGS) entry which is preliminary data.</text>
</comment>
<dbReference type="GO" id="GO:0006297">
    <property type="term" value="P:nucleotide-excision repair, DNA gap filling"/>
    <property type="evidence" value="ECO:0007669"/>
    <property type="project" value="TreeGrafter"/>
</dbReference>
<evidence type="ECO:0000256" key="1">
    <source>
        <dbReference type="SAM" id="MobiDB-lite"/>
    </source>
</evidence>
<evidence type="ECO:0000313" key="3">
    <source>
        <dbReference type="Proteomes" id="UP000467840"/>
    </source>
</evidence>
<name>A0A6A6KCR6_HEVBR</name>
<protein>
    <recommendedName>
        <fullName evidence="4">DNA polymerase delta subunit 3</fullName>
    </recommendedName>
</protein>
<dbReference type="InterPro" id="IPR019038">
    <property type="entry name" value="POLD3"/>
</dbReference>